<dbReference type="AlphaFoldDB" id="A0A5B7DN84"/>
<organism evidence="1 2">
    <name type="scientific">Portunus trituberculatus</name>
    <name type="common">Swimming crab</name>
    <name type="synonym">Neptunus trituberculatus</name>
    <dbReference type="NCBI Taxonomy" id="210409"/>
    <lineage>
        <taxon>Eukaryota</taxon>
        <taxon>Metazoa</taxon>
        <taxon>Ecdysozoa</taxon>
        <taxon>Arthropoda</taxon>
        <taxon>Crustacea</taxon>
        <taxon>Multicrustacea</taxon>
        <taxon>Malacostraca</taxon>
        <taxon>Eumalacostraca</taxon>
        <taxon>Eucarida</taxon>
        <taxon>Decapoda</taxon>
        <taxon>Pleocyemata</taxon>
        <taxon>Brachyura</taxon>
        <taxon>Eubrachyura</taxon>
        <taxon>Portunoidea</taxon>
        <taxon>Portunidae</taxon>
        <taxon>Portuninae</taxon>
        <taxon>Portunus</taxon>
    </lineage>
</organism>
<reference evidence="1 2" key="1">
    <citation type="submission" date="2019-05" db="EMBL/GenBank/DDBJ databases">
        <title>Another draft genome of Portunus trituberculatus and its Hox gene families provides insights of decapod evolution.</title>
        <authorList>
            <person name="Jeong J.-H."/>
            <person name="Song I."/>
            <person name="Kim S."/>
            <person name="Choi T."/>
            <person name="Kim D."/>
            <person name="Ryu S."/>
            <person name="Kim W."/>
        </authorList>
    </citation>
    <scope>NUCLEOTIDE SEQUENCE [LARGE SCALE GENOMIC DNA]</scope>
    <source>
        <tissue evidence="1">Muscle</tissue>
    </source>
</reference>
<comment type="caution">
    <text evidence="1">The sequence shown here is derived from an EMBL/GenBank/DDBJ whole genome shotgun (WGS) entry which is preliminary data.</text>
</comment>
<keyword evidence="2" id="KW-1185">Reference proteome</keyword>
<dbReference type="EMBL" id="VSRR010001093">
    <property type="protein sequence ID" value="MPC22484.1"/>
    <property type="molecule type" value="Genomic_DNA"/>
</dbReference>
<dbReference type="Proteomes" id="UP000324222">
    <property type="component" value="Unassembled WGS sequence"/>
</dbReference>
<protein>
    <submittedName>
        <fullName evidence="1">Uncharacterized protein</fullName>
    </submittedName>
</protein>
<name>A0A5B7DN84_PORTR</name>
<proteinExistence type="predicted"/>
<evidence type="ECO:0000313" key="1">
    <source>
        <dbReference type="EMBL" id="MPC22484.1"/>
    </source>
</evidence>
<accession>A0A5B7DN84</accession>
<evidence type="ECO:0000313" key="2">
    <source>
        <dbReference type="Proteomes" id="UP000324222"/>
    </source>
</evidence>
<gene>
    <name evidence="1" type="ORF">E2C01_015500</name>
</gene>
<sequence>MQTIDTESAIDRDICTATGGPTSLGVFFRGSVPTVLLSLKKGEEEEEGEGPYRLKRAGRAWLVGRDGAGRWLTVGWAVAAAGETEARGCLLSRHKKRDADKLYSSVLLPWRGARGSL</sequence>